<evidence type="ECO:0000313" key="1">
    <source>
        <dbReference type="WBParaSite" id="HPLM_0000979601-mRNA-1"/>
    </source>
</evidence>
<dbReference type="WBParaSite" id="HPLM_0000979601-mRNA-1">
    <property type="protein sequence ID" value="HPLM_0000979601-mRNA-1"/>
    <property type="gene ID" value="HPLM_0000979601"/>
</dbReference>
<name>A0A0N4WG84_HAEPC</name>
<dbReference type="PANTHER" id="PTHR31751:SF42">
    <property type="entry name" value="PROTEIN CBG10204"/>
    <property type="match status" value="1"/>
</dbReference>
<accession>A0A0N4WG84</accession>
<dbReference type="PANTHER" id="PTHR31751">
    <property type="entry name" value="SI:CH211-108C17.2-RELATED-RELATED"/>
    <property type="match status" value="1"/>
</dbReference>
<sequence>LHLAADGSYDSRGYSALIGKVVLAEARTKLVLHTEVLHRSETGTTSDGLITSISTRMEVEGLRRLMRWVQAQGLQIGSVTTDRSRALGAALREMEPQIGAIPHYYDGWHLAKWLGNELRKVSKLDGCDEIGAWIEKLKTHLWNAIEYAADSNTDVRAIFNTCLMHVKDVHEWPLVNIFIILLATWFSASQTISGRPDGSLHSLQSRTTGGFAKGFLCCRE</sequence>
<reference evidence="1" key="1">
    <citation type="submission" date="2017-02" db="UniProtKB">
        <authorList>
            <consortium name="WormBaseParasite"/>
        </authorList>
    </citation>
    <scope>IDENTIFICATION</scope>
</reference>
<proteinExistence type="predicted"/>
<protein>
    <submittedName>
        <fullName evidence="1">DDE_Tnp_ISL3 domain-containing protein</fullName>
    </submittedName>
</protein>
<dbReference type="AlphaFoldDB" id="A0A0N4WG84"/>
<organism evidence="1">
    <name type="scientific">Haemonchus placei</name>
    <name type="common">Barber's pole worm</name>
    <dbReference type="NCBI Taxonomy" id="6290"/>
    <lineage>
        <taxon>Eukaryota</taxon>
        <taxon>Metazoa</taxon>
        <taxon>Ecdysozoa</taxon>
        <taxon>Nematoda</taxon>
        <taxon>Chromadorea</taxon>
        <taxon>Rhabditida</taxon>
        <taxon>Rhabditina</taxon>
        <taxon>Rhabditomorpha</taxon>
        <taxon>Strongyloidea</taxon>
        <taxon>Trichostrongylidae</taxon>
        <taxon>Haemonchus</taxon>
    </lineage>
</organism>